<sequence>MAKPTGGLPKGVRGPTGSSRAAVERRSMPLLVTLNRLPRWIVVVLMGSLLFLGLIQTGDLAWLGGICLAIVALFLGWLLALAWPVLPVQARLIRGIVVAAAAGISVLKFTGRF</sequence>
<feature type="region of interest" description="Disordered" evidence="1">
    <location>
        <begin position="1"/>
        <end position="21"/>
    </location>
</feature>
<gene>
    <name evidence="3" type="ORF">UFOPK3495_01104</name>
</gene>
<feature type="transmembrane region" description="Helical" evidence="2">
    <location>
        <begin position="92"/>
        <end position="110"/>
    </location>
</feature>
<dbReference type="AlphaFoldDB" id="A0A6J7GEN3"/>
<evidence type="ECO:0000256" key="1">
    <source>
        <dbReference type="SAM" id="MobiDB-lite"/>
    </source>
</evidence>
<dbReference type="Pfam" id="PF20444">
    <property type="entry name" value="DUF6703"/>
    <property type="match status" value="1"/>
</dbReference>
<feature type="transmembrane region" description="Helical" evidence="2">
    <location>
        <begin position="37"/>
        <end position="55"/>
    </location>
</feature>
<keyword evidence="2" id="KW-0472">Membrane</keyword>
<proteinExistence type="predicted"/>
<accession>A0A6J7GEN3</accession>
<organism evidence="3">
    <name type="scientific">freshwater metagenome</name>
    <dbReference type="NCBI Taxonomy" id="449393"/>
    <lineage>
        <taxon>unclassified sequences</taxon>
        <taxon>metagenomes</taxon>
        <taxon>ecological metagenomes</taxon>
    </lineage>
</organism>
<name>A0A6J7GEN3_9ZZZZ</name>
<evidence type="ECO:0000256" key="2">
    <source>
        <dbReference type="SAM" id="Phobius"/>
    </source>
</evidence>
<protein>
    <submittedName>
        <fullName evidence="3">Unannotated protein</fullName>
    </submittedName>
</protein>
<feature type="transmembrane region" description="Helical" evidence="2">
    <location>
        <begin position="62"/>
        <end position="86"/>
    </location>
</feature>
<dbReference type="EMBL" id="CAFBMC010000060">
    <property type="protein sequence ID" value="CAB4903465.1"/>
    <property type="molecule type" value="Genomic_DNA"/>
</dbReference>
<keyword evidence="2" id="KW-1133">Transmembrane helix</keyword>
<dbReference type="InterPro" id="IPR046549">
    <property type="entry name" value="DUF6703"/>
</dbReference>
<reference evidence="3" key="1">
    <citation type="submission" date="2020-05" db="EMBL/GenBank/DDBJ databases">
        <authorList>
            <person name="Chiriac C."/>
            <person name="Salcher M."/>
            <person name="Ghai R."/>
            <person name="Kavagutti S V."/>
        </authorList>
    </citation>
    <scope>NUCLEOTIDE SEQUENCE</scope>
</reference>
<keyword evidence="2" id="KW-0812">Transmembrane</keyword>
<evidence type="ECO:0000313" key="3">
    <source>
        <dbReference type="EMBL" id="CAB4903465.1"/>
    </source>
</evidence>